<dbReference type="CDD" id="cd07381">
    <property type="entry name" value="MPP_CapA"/>
    <property type="match status" value="1"/>
</dbReference>
<dbReference type="Pfam" id="PF09587">
    <property type="entry name" value="PGA_cap"/>
    <property type="match status" value="1"/>
</dbReference>
<reference evidence="3 4" key="1">
    <citation type="submission" date="2020-04" db="EMBL/GenBank/DDBJ databases">
        <title>Flammeovirgaceae bacterium KN852 isolated from deep sea.</title>
        <authorList>
            <person name="Zhang D.-C."/>
        </authorList>
    </citation>
    <scope>NUCLEOTIDE SEQUENCE [LARGE SCALE GENOMIC DNA]</scope>
    <source>
        <strain evidence="3 4">KN852</strain>
    </source>
</reference>
<dbReference type="InterPro" id="IPR007730">
    <property type="entry name" value="SPOR-like_dom"/>
</dbReference>
<dbReference type="EMBL" id="JABBNU010000005">
    <property type="protein sequence ID" value="NMM48655.1"/>
    <property type="molecule type" value="Genomic_DNA"/>
</dbReference>
<accession>A0A848IZE6</accession>
<evidence type="ECO:0000313" key="4">
    <source>
        <dbReference type="Proteomes" id="UP000559010"/>
    </source>
</evidence>
<comment type="caution">
    <text evidence="3">The sequence shown here is derived from an EMBL/GenBank/DDBJ whole genome shotgun (WGS) entry which is preliminary data.</text>
</comment>
<dbReference type="Proteomes" id="UP000559010">
    <property type="component" value="Unassembled WGS sequence"/>
</dbReference>
<evidence type="ECO:0000259" key="2">
    <source>
        <dbReference type="SMART" id="SM00854"/>
    </source>
</evidence>
<sequence length="480" mass="55151">MAYKKIIFSFLLLFFFFESFCQEKSISLLFTGDVMQHDSQINAAYYKDKGYDYEPVFKYISPIFHNHDLVIANLELTLAGPPFRGYPQFSAPDELAIALKNSGVDILVTANNHSNDRRGKGVKRTLDILDSLGIKHTGTFRNKEERNKEYPLIIEKDSFKIALLNYTYGTNGIPDSPPTIVNRLDESIIIADIKKAKTSSPDKIIVVVHWGLEYQRLPGQEQLKWEKLFYDNGVDAVIGMHPHVIQPIKRVFDPTINKEKITAYSLGNFVSNQRKRYTDGGLIVSLEINRNPITNEVRFGDAGHYLTWVYKEYYQGTKRFHVIPADNFELTSKLPFEPSEKAMLNTFISDSRSLLSKNNYRVSEYRYSPLLKNFTLRRSYKFLDFKTNYSGVLNINPAKNSLKSSNYLENNGYYIQLAALNNGNKNLDLPKSINQTVIVKKNNQGLFKYHLGPYSNKEEALDALKEIKDFGYSEAFLITY</sequence>
<dbReference type="Gene3D" id="3.60.21.10">
    <property type="match status" value="1"/>
</dbReference>
<protein>
    <submittedName>
        <fullName evidence="3">CapA family protein</fullName>
    </submittedName>
</protein>
<dbReference type="Pfam" id="PF05036">
    <property type="entry name" value="SPOR"/>
    <property type="match status" value="1"/>
</dbReference>
<feature type="domain" description="Capsule synthesis protein CapA" evidence="2">
    <location>
        <begin position="27"/>
        <end position="273"/>
    </location>
</feature>
<dbReference type="PANTHER" id="PTHR33393:SF12">
    <property type="entry name" value="CAPSULE BIOSYNTHESIS PROTEIN CAPA"/>
    <property type="match status" value="1"/>
</dbReference>
<dbReference type="PANTHER" id="PTHR33393">
    <property type="entry name" value="POLYGLUTAMINE SYNTHESIS ACCESSORY PROTEIN RV0574C-RELATED"/>
    <property type="match status" value="1"/>
</dbReference>
<name>A0A848IZE6_9BACT</name>
<dbReference type="SUPFAM" id="SSF56300">
    <property type="entry name" value="Metallo-dependent phosphatases"/>
    <property type="match status" value="1"/>
</dbReference>
<dbReference type="InterPro" id="IPR019079">
    <property type="entry name" value="Capsule_synth_CapA"/>
</dbReference>
<dbReference type="InterPro" id="IPR029052">
    <property type="entry name" value="Metallo-depent_PP-like"/>
</dbReference>
<dbReference type="GO" id="GO:0042834">
    <property type="term" value="F:peptidoglycan binding"/>
    <property type="evidence" value="ECO:0007669"/>
    <property type="project" value="InterPro"/>
</dbReference>
<gene>
    <name evidence="3" type="ORF">HH304_09610</name>
</gene>
<dbReference type="InterPro" id="IPR052169">
    <property type="entry name" value="CW_Biosynth-Accessory"/>
</dbReference>
<keyword evidence="4" id="KW-1185">Reference proteome</keyword>
<dbReference type="AlphaFoldDB" id="A0A848IZE6"/>
<proteinExistence type="inferred from homology"/>
<organism evidence="3 4">
    <name type="scientific">Marinigracilibium pacificum</name>
    <dbReference type="NCBI Taxonomy" id="2729599"/>
    <lineage>
        <taxon>Bacteria</taxon>
        <taxon>Pseudomonadati</taxon>
        <taxon>Bacteroidota</taxon>
        <taxon>Cytophagia</taxon>
        <taxon>Cytophagales</taxon>
        <taxon>Flammeovirgaceae</taxon>
        <taxon>Marinigracilibium</taxon>
    </lineage>
</organism>
<dbReference type="SUPFAM" id="SSF110997">
    <property type="entry name" value="Sporulation related repeat"/>
    <property type="match status" value="1"/>
</dbReference>
<dbReference type="SMART" id="SM00854">
    <property type="entry name" value="PGA_cap"/>
    <property type="match status" value="1"/>
</dbReference>
<comment type="similarity">
    <text evidence="1">Belongs to the CapA family.</text>
</comment>
<dbReference type="InterPro" id="IPR036680">
    <property type="entry name" value="SPOR-like_sf"/>
</dbReference>
<evidence type="ECO:0000313" key="3">
    <source>
        <dbReference type="EMBL" id="NMM48655.1"/>
    </source>
</evidence>
<evidence type="ECO:0000256" key="1">
    <source>
        <dbReference type="ARBA" id="ARBA00005662"/>
    </source>
</evidence>
<dbReference type="RefSeq" id="WP_169680797.1">
    <property type="nucleotide sequence ID" value="NZ_JABBNU010000005.1"/>
</dbReference>